<feature type="domain" description="GTPase-associated system helical" evidence="1">
    <location>
        <begin position="181"/>
        <end position="377"/>
    </location>
</feature>
<dbReference type="AlphaFoldDB" id="A0A1T4VNH0"/>
<evidence type="ECO:0000259" key="1">
    <source>
        <dbReference type="Pfam" id="PF19994"/>
    </source>
</evidence>
<evidence type="ECO:0000313" key="2">
    <source>
        <dbReference type="EMBL" id="SKA66051.1"/>
    </source>
</evidence>
<dbReference type="EMBL" id="FUXU01000084">
    <property type="protein sequence ID" value="SKA66051.1"/>
    <property type="molecule type" value="Genomic_DNA"/>
</dbReference>
<protein>
    <recommendedName>
        <fullName evidence="1">GTPase-associated system helical domain-containing protein</fullName>
    </recommendedName>
</protein>
<keyword evidence="3" id="KW-1185">Reference proteome</keyword>
<reference evidence="3" key="1">
    <citation type="submission" date="2017-02" db="EMBL/GenBank/DDBJ databases">
        <authorList>
            <person name="Varghese N."/>
            <person name="Submissions S."/>
        </authorList>
    </citation>
    <scope>NUCLEOTIDE SEQUENCE [LARGE SCALE GENOMIC DNA]</scope>
    <source>
        <strain evidence="3">DSM 22720</strain>
    </source>
</reference>
<sequence>MTDSTIAQNQIDSKPFDDFSDWLVPTIVGTTREEYPFRWKTMERLFITSCLEDEQLGIWLSNLITASVETSNAPPDVLIRLRAEIKADDPMYSNSSDKGVEEARNLASYGLRLILDDEIWQTEICSVVATKILAASFDGMRTFKGGVDLYTLAKDTNHRLVRSLRDKKCVSVSKLSLLEFSKSLEENISRLTDENEAVDTDDIKDISLILVKSVKSQINKINELSAALSSNVQKENNKTAEELEVLWFVTTAWSEILEKPYSDLSTTQKVVDFAVSLSNRTYIQAELPSLQALAHKLEITNEIVTFEDFVEETVSYEGLNKLDFDEINTSTPYLFALKLKRIGAWKKKWEQDTGLSTKIDINAQNLAVQVYRELLSVNWDDSL</sequence>
<dbReference type="Pfam" id="PF19994">
    <property type="entry name" value="GASH"/>
    <property type="match status" value="1"/>
</dbReference>
<evidence type="ECO:0000313" key="3">
    <source>
        <dbReference type="Proteomes" id="UP000190162"/>
    </source>
</evidence>
<accession>A0A1T4VNH0</accession>
<dbReference type="RefSeq" id="WP_078754177.1">
    <property type="nucleotide sequence ID" value="NZ_FUXU01000084.1"/>
</dbReference>
<dbReference type="Proteomes" id="UP000190162">
    <property type="component" value="Unassembled WGS sequence"/>
</dbReference>
<organism evidence="2 3">
    <name type="scientific">Enterovibrio nigricans DSM 22720</name>
    <dbReference type="NCBI Taxonomy" id="1121868"/>
    <lineage>
        <taxon>Bacteria</taxon>
        <taxon>Pseudomonadati</taxon>
        <taxon>Pseudomonadota</taxon>
        <taxon>Gammaproteobacteria</taxon>
        <taxon>Vibrionales</taxon>
        <taxon>Vibrionaceae</taxon>
        <taxon>Enterovibrio</taxon>
    </lineage>
</organism>
<dbReference type="InterPro" id="IPR045523">
    <property type="entry name" value="GASH"/>
</dbReference>
<name>A0A1T4VNH0_9GAMM</name>
<gene>
    <name evidence="2" type="ORF">SAMN02745132_04057</name>
</gene>
<proteinExistence type="predicted"/>